<protein>
    <submittedName>
        <fullName evidence="1">Uncharacterized protein</fullName>
    </submittedName>
</protein>
<accession>A0A7J4IU36</accession>
<dbReference type="Proteomes" id="UP000577419">
    <property type="component" value="Unassembled WGS sequence"/>
</dbReference>
<sequence>MGLPAAERMNLIRMKRLEAGLKNLQWKGRRWWARQSPELRAFKESILKEIREGNIHDPIKVMELIAEFNKKHQTRYDVRHFFSPEERIELSKLFQEMFLQRKTGEQHGRIAGLTPQERHALTI</sequence>
<comment type="caution">
    <text evidence="1">The sequence shown here is derived from an EMBL/GenBank/DDBJ whole genome shotgun (WGS) entry which is preliminary data.</text>
</comment>
<evidence type="ECO:0000313" key="1">
    <source>
        <dbReference type="EMBL" id="HIH08304.1"/>
    </source>
</evidence>
<evidence type="ECO:0000313" key="2">
    <source>
        <dbReference type="Proteomes" id="UP000577419"/>
    </source>
</evidence>
<dbReference type="AlphaFoldDB" id="A0A7J4IU36"/>
<dbReference type="EMBL" id="DUFG01000016">
    <property type="protein sequence ID" value="HIH08304.1"/>
    <property type="molecule type" value="Genomic_DNA"/>
</dbReference>
<organism evidence="1 2">
    <name type="scientific">Candidatus Iainarchaeum sp</name>
    <dbReference type="NCBI Taxonomy" id="3101447"/>
    <lineage>
        <taxon>Archaea</taxon>
        <taxon>Candidatus Iainarchaeota</taxon>
        <taxon>Candidatus Iainarchaeia</taxon>
        <taxon>Candidatus Iainarchaeales</taxon>
        <taxon>Candidatus Iainarchaeaceae</taxon>
        <taxon>Candidatus Iainarchaeum</taxon>
    </lineage>
</organism>
<gene>
    <name evidence="1" type="ORF">HA237_02965</name>
</gene>
<name>A0A7J4IU36_9ARCH</name>
<proteinExistence type="predicted"/>
<reference evidence="2" key="1">
    <citation type="journal article" date="2020" name="bioRxiv">
        <title>A rank-normalized archaeal taxonomy based on genome phylogeny resolves widespread incomplete and uneven classifications.</title>
        <authorList>
            <person name="Rinke C."/>
            <person name="Chuvochina M."/>
            <person name="Mussig A.J."/>
            <person name="Chaumeil P.-A."/>
            <person name="Waite D.W."/>
            <person name="Whitman W.B."/>
            <person name="Parks D.H."/>
            <person name="Hugenholtz P."/>
        </authorList>
    </citation>
    <scope>NUCLEOTIDE SEQUENCE [LARGE SCALE GENOMIC DNA]</scope>
</reference>